<name>A0A4C1ZJJ5_EUMVA</name>
<keyword evidence="2" id="KW-1185">Reference proteome</keyword>
<evidence type="ECO:0000313" key="2">
    <source>
        <dbReference type="Proteomes" id="UP000299102"/>
    </source>
</evidence>
<dbReference type="EMBL" id="BGZK01001948">
    <property type="protein sequence ID" value="GBP88656.1"/>
    <property type="molecule type" value="Genomic_DNA"/>
</dbReference>
<dbReference type="Proteomes" id="UP000299102">
    <property type="component" value="Unassembled WGS sequence"/>
</dbReference>
<accession>A0A4C1ZJJ5</accession>
<reference evidence="1 2" key="1">
    <citation type="journal article" date="2019" name="Commun. Biol.">
        <title>The bagworm genome reveals a unique fibroin gene that provides high tensile strength.</title>
        <authorList>
            <person name="Kono N."/>
            <person name="Nakamura H."/>
            <person name="Ohtoshi R."/>
            <person name="Tomita M."/>
            <person name="Numata K."/>
            <person name="Arakawa K."/>
        </authorList>
    </citation>
    <scope>NUCLEOTIDE SEQUENCE [LARGE SCALE GENOMIC DNA]</scope>
</reference>
<protein>
    <submittedName>
        <fullName evidence="1">Uncharacterized protein</fullName>
    </submittedName>
</protein>
<comment type="caution">
    <text evidence="1">The sequence shown here is derived from an EMBL/GenBank/DDBJ whole genome shotgun (WGS) entry which is preliminary data.</text>
</comment>
<proteinExistence type="predicted"/>
<evidence type="ECO:0000313" key="1">
    <source>
        <dbReference type="EMBL" id="GBP88656.1"/>
    </source>
</evidence>
<sequence length="136" mass="14973">MYNITIRIGFSKFEEEEDLFKTSLAGWSGLILSIGDTDVKFGLSSEGARFEDCEFLIRVKLNRSLRTSETMLSRWSGTLLSLWYTMHKCEAKHTAPVQTQLAHAVAGGPRLTASSASATDGRTLVSVCELPQLSVV</sequence>
<organism evidence="1 2">
    <name type="scientific">Eumeta variegata</name>
    <name type="common">Bagworm moth</name>
    <name type="synonym">Eumeta japonica</name>
    <dbReference type="NCBI Taxonomy" id="151549"/>
    <lineage>
        <taxon>Eukaryota</taxon>
        <taxon>Metazoa</taxon>
        <taxon>Ecdysozoa</taxon>
        <taxon>Arthropoda</taxon>
        <taxon>Hexapoda</taxon>
        <taxon>Insecta</taxon>
        <taxon>Pterygota</taxon>
        <taxon>Neoptera</taxon>
        <taxon>Endopterygota</taxon>
        <taxon>Lepidoptera</taxon>
        <taxon>Glossata</taxon>
        <taxon>Ditrysia</taxon>
        <taxon>Tineoidea</taxon>
        <taxon>Psychidae</taxon>
        <taxon>Oiketicinae</taxon>
        <taxon>Eumeta</taxon>
    </lineage>
</organism>
<dbReference type="AlphaFoldDB" id="A0A4C1ZJJ5"/>
<gene>
    <name evidence="1" type="ORF">EVAR_61024_1</name>
</gene>